<evidence type="ECO:0000259" key="5">
    <source>
        <dbReference type="PROSITE" id="PS50931"/>
    </source>
</evidence>
<gene>
    <name evidence="6" type="ORF">ABLV49_14365</name>
</gene>
<dbReference type="SUPFAM" id="SSF46785">
    <property type="entry name" value="Winged helix' DNA-binding domain"/>
    <property type="match status" value="1"/>
</dbReference>
<dbReference type="InterPro" id="IPR058163">
    <property type="entry name" value="LysR-type_TF_proteobact-type"/>
</dbReference>
<dbReference type="FunFam" id="1.10.10.10:FF:000001">
    <property type="entry name" value="LysR family transcriptional regulator"/>
    <property type="match status" value="1"/>
</dbReference>
<dbReference type="Pfam" id="PF00126">
    <property type="entry name" value="HTH_1"/>
    <property type="match status" value="1"/>
</dbReference>
<keyword evidence="2" id="KW-0805">Transcription regulation</keyword>
<dbReference type="Gene3D" id="1.10.10.10">
    <property type="entry name" value="Winged helix-like DNA-binding domain superfamily/Winged helix DNA-binding domain"/>
    <property type="match status" value="1"/>
</dbReference>
<dbReference type="InterPro" id="IPR005119">
    <property type="entry name" value="LysR_subst-bd"/>
</dbReference>
<dbReference type="PROSITE" id="PS50931">
    <property type="entry name" value="HTH_LYSR"/>
    <property type="match status" value="1"/>
</dbReference>
<dbReference type="GO" id="GO:0003700">
    <property type="term" value="F:DNA-binding transcription factor activity"/>
    <property type="evidence" value="ECO:0007669"/>
    <property type="project" value="InterPro"/>
</dbReference>
<keyword evidence="3" id="KW-0238">DNA-binding</keyword>
<dbReference type="PANTHER" id="PTHR30537">
    <property type="entry name" value="HTH-TYPE TRANSCRIPTIONAL REGULATOR"/>
    <property type="match status" value="1"/>
</dbReference>
<organism evidence="6">
    <name type="scientific">Polaromonas hydrogenivorans</name>
    <dbReference type="NCBI Taxonomy" id="335476"/>
    <lineage>
        <taxon>Bacteria</taxon>
        <taxon>Pseudomonadati</taxon>
        <taxon>Pseudomonadota</taxon>
        <taxon>Betaproteobacteria</taxon>
        <taxon>Burkholderiales</taxon>
        <taxon>Comamonadaceae</taxon>
        <taxon>Polaromonas</taxon>
    </lineage>
</organism>
<dbReference type="Gene3D" id="3.40.190.290">
    <property type="match status" value="1"/>
</dbReference>
<dbReference type="GO" id="GO:0043565">
    <property type="term" value="F:sequence-specific DNA binding"/>
    <property type="evidence" value="ECO:0007669"/>
    <property type="project" value="TreeGrafter"/>
</dbReference>
<evidence type="ECO:0000256" key="1">
    <source>
        <dbReference type="ARBA" id="ARBA00009437"/>
    </source>
</evidence>
<dbReference type="InterPro" id="IPR036388">
    <property type="entry name" value="WH-like_DNA-bd_sf"/>
</dbReference>
<dbReference type="GO" id="GO:0006351">
    <property type="term" value="P:DNA-templated transcription"/>
    <property type="evidence" value="ECO:0007669"/>
    <property type="project" value="TreeGrafter"/>
</dbReference>
<dbReference type="AlphaFoldDB" id="A0AAU7LN82"/>
<evidence type="ECO:0000256" key="4">
    <source>
        <dbReference type="ARBA" id="ARBA00023163"/>
    </source>
</evidence>
<comment type="similarity">
    <text evidence="1">Belongs to the LysR transcriptional regulatory family.</text>
</comment>
<evidence type="ECO:0000256" key="2">
    <source>
        <dbReference type="ARBA" id="ARBA00023015"/>
    </source>
</evidence>
<dbReference type="SUPFAM" id="SSF53850">
    <property type="entry name" value="Periplasmic binding protein-like II"/>
    <property type="match status" value="1"/>
</dbReference>
<keyword evidence="4" id="KW-0804">Transcription</keyword>
<dbReference type="CDD" id="cd08472">
    <property type="entry name" value="PBP2_CrgA_like_3"/>
    <property type="match status" value="1"/>
</dbReference>
<dbReference type="Pfam" id="PF03466">
    <property type="entry name" value="LysR_substrate"/>
    <property type="match status" value="1"/>
</dbReference>
<evidence type="ECO:0000256" key="3">
    <source>
        <dbReference type="ARBA" id="ARBA00023125"/>
    </source>
</evidence>
<proteinExistence type="inferred from homology"/>
<dbReference type="InterPro" id="IPR000847">
    <property type="entry name" value="LysR_HTH_N"/>
</dbReference>
<dbReference type="EMBL" id="CP157675">
    <property type="protein sequence ID" value="XBP69082.1"/>
    <property type="molecule type" value="Genomic_DNA"/>
</dbReference>
<name>A0AAU7LN82_9BURK</name>
<protein>
    <submittedName>
        <fullName evidence="6">LysR family transcriptional regulator</fullName>
    </submittedName>
</protein>
<feature type="domain" description="HTH lysR-type" evidence="5">
    <location>
        <begin position="1"/>
        <end position="59"/>
    </location>
</feature>
<evidence type="ECO:0000313" key="6">
    <source>
        <dbReference type="EMBL" id="XBP69082.1"/>
    </source>
</evidence>
<dbReference type="PANTHER" id="PTHR30537:SF17">
    <property type="entry name" value="LYSR-FAMILY REGULATORY PROTEIN"/>
    <property type="match status" value="1"/>
</dbReference>
<reference evidence="6" key="1">
    <citation type="submission" date="2024-05" db="EMBL/GenBank/DDBJ databases">
        <authorList>
            <person name="Bunk B."/>
            <person name="Swiderski J."/>
            <person name="Sproer C."/>
            <person name="Thiel V."/>
        </authorList>
    </citation>
    <scope>NUCLEOTIDE SEQUENCE</scope>
    <source>
        <strain evidence="6">DSM 17735</strain>
    </source>
</reference>
<dbReference type="InterPro" id="IPR036390">
    <property type="entry name" value="WH_DNA-bd_sf"/>
</dbReference>
<accession>A0AAU7LN82</accession>
<sequence>MDKFSAMQAFVRVVEAGTFTKAADSMGLPKPTVTRLIQDLEKELDTKLLNRTTRKVTVTVDGAAYYEQASRLLGEVHELEASMSRAKASPRGKLKVDIPSSLGLAVIIPALPDFYARYPDIQLELGVSDRPVDIIAENVDCVIRGGEITDQSMVARRIGEFYIMSCASPAYLKRHGTPVHPSELDDGHYSIRYVSGRNGKLYTFKMYKDGEVVEAGGRHQIAVNDSNAGVAAGLAGLGVLHTLSFLVQDHISNGTLEPLFSGWCTEPKPIYVVYPPNRHLSNKVRVFVDWIAELFAKHDLIQRKSSLPEAMCSAWAASAAARPETTETLDAPKNPEITIKYAVSA</sequence>
<dbReference type="RefSeq" id="WP_349277415.1">
    <property type="nucleotide sequence ID" value="NZ_CBCSCU010000024.1"/>
</dbReference>